<organism evidence="9 10">
    <name type="scientific">Rhizobium daejeonense</name>
    <dbReference type="NCBI Taxonomy" id="240521"/>
    <lineage>
        <taxon>Bacteria</taxon>
        <taxon>Pseudomonadati</taxon>
        <taxon>Pseudomonadota</taxon>
        <taxon>Alphaproteobacteria</taxon>
        <taxon>Hyphomicrobiales</taxon>
        <taxon>Rhizobiaceae</taxon>
        <taxon>Rhizobium/Agrobacterium group</taxon>
        <taxon>Rhizobium</taxon>
    </lineage>
</organism>
<evidence type="ECO:0000313" key="9">
    <source>
        <dbReference type="EMBL" id="NGO66645.1"/>
    </source>
</evidence>
<name>A0A6M1S6H4_9HYPH</name>
<dbReference type="AlphaFoldDB" id="A0A6M1S6H4"/>
<evidence type="ECO:0000259" key="8">
    <source>
        <dbReference type="PROSITE" id="PS50931"/>
    </source>
</evidence>
<evidence type="ECO:0000256" key="7">
    <source>
        <dbReference type="ARBA" id="ARBA00083243"/>
    </source>
</evidence>
<evidence type="ECO:0000256" key="1">
    <source>
        <dbReference type="ARBA" id="ARBA00009437"/>
    </source>
</evidence>
<dbReference type="EMBL" id="JAAKZH010000014">
    <property type="protein sequence ID" value="NGO66645.1"/>
    <property type="molecule type" value="Genomic_DNA"/>
</dbReference>
<dbReference type="Pfam" id="PF00126">
    <property type="entry name" value="HTH_1"/>
    <property type="match status" value="1"/>
</dbReference>
<evidence type="ECO:0000256" key="5">
    <source>
        <dbReference type="ARBA" id="ARBA00054626"/>
    </source>
</evidence>
<accession>A0A6M1S6H4</accession>
<keyword evidence="4" id="KW-0804">Transcription</keyword>
<feature type="domain" description="HTH lysR-type" evidence="8">
    <location>
        <begin position="3"/>
        <end position="60"/>
    </location>
</feature>
<dbReference type="GO" id="GO:0043565">
    <property type="term" value="F:sequence-specific DNA binding"/>
    <property type="evidence" value="ECO:0007669"/>
    <property type="project" value="TreeGrafter"/>
</dbReference>
<dbReference type="GO" id="GO:0006351">
    <property type="term" value="P:DNA-templated transcription"/>
    <property type="evidence" value="ECO:0007669"/>
    <property type="project" value="TreeGrafter"/>
</dbReference>
<evidence type="ECO:0000256" key="2">
    <source>
        <dbReference type="ARBA" id="ARBA00023015"/>
    </source>
</evidence>
<dbReference type="RefSeq" id="WP_163897581.1">
    <property type="nucleotide sequence ID" value="NZ_CP048425.1"/>
</dbReference>
<protein>
    <recommendedName>
        <fullName evidence="6">HTH-type transcriptional regulator TtuA</fullName>
    </recommendedName>
    <alternativeName>
        <fullName evidence="7">Tartrate utilization transcriptional regulator</fullName>
    </alternativeName>
</protein>
<dbReference type="FunFam" id="1.10.10.10:FF:000001">
    <property type="entry name" value="LysR family transcriptional regulator"/>
    <property type="match status" value="1"/>
</dbReference>
<dbReference type="InterPro" id="IPR036388">
    <property type="entry name" value="WH-like_DNA-bd_sf"/>
</dbReference>
<keyword evidence="10" id="KW-1185">Reference proteome</keyword>
<dbReference type="InterPro" id="IPR058163">
    <property type="entry name" value="LysR-type_TF_proteobact-type"/>
</dbReference>
<keyword evidence="2" id="KW-0805">Transcription regulation</keyword>
<comment type="caution">
    <text evidence="9">The sequence shown here is derived from an EMBL/GenBank/DDBJ whole genome shotgun (WGS) entry which is preliminary data.</text>
</comment>
<dbReference type="InterPro" id="IPR000847">
    <property type="entry name" value="LysR_HTH_N"/>
</dbReference>
<dbReference type="Pfam" id="PF03466">
    <property type="entry name" value="LysR_substrate"/>
    <property type="match status" value="1"/>
</dbReference>
<dbReference type="PROSITE" id="PS50931">
    <property type="entry name" value="HTH_LYSR"/>
    <property type="match status" value="1"/>
</dbReference>
<dbReference type="SUPFAM" id="SSF53850">
    <property type="entry name" value="Periplasmic binding protein-like II"/>
    <property type="match status" value="1"/>
</dbReference>
<evidence type="ECO:0000256" key="4">
    <source>
        <dbReference type="ARBA" id="ARBA00023163"/>
    </source>
</evidence>
<comment type="similarity">
    <text evidence="1">Belongs to the LysR transcriptional regulatory family.</text>
</comment>
<dbReference type="GO" id="GO:0003700">
    <property type="term" value="F:DNA-binding transcription factor activity"/>
    <property type="evidence" value="ECO:0007669"/>
    <property type="project" value="InterPro"/>
</dbReference>
<dbReference type="Gene3D" id="3.40.190.290">
    <property type="match status" value="1"/>
</dbReference>
<dbReference type="PANTHER" id="PTHR30537:SF5">
    <property type="entry name" value="HTH-TYPE TRANSCRIPTIONAL ACTIVATOR TTDR-RELATED"/>
    <property type="match status" value="1"/>
</dbReference>
<evidence type="ECO:0000256" key="6">
    <source>
        <dbReference type="ARBA" id="ARBA00067332"/>
    </source>
</evidence>
<keyword evidence="3" id="KW-0238">DNA-binding</keyword>
<sequence>MSDRLEAMSMLLSVVDEGSLSAASRKLDIPLATISRRIGGLEEHLGTRLFQRAGRGLILTETGQEYVASCRRILEDVMEAERTAAGEYRTPKGSLTITAPVVFGRLHVLPVIVEFLKVFPEIDVRLIQSDRLLDIAEEHVDLAVRIGKLAESSLIFRNLGTIRRVVCASPDYLMARGVPRSLEDLADHDCISFESLMSSRSWAFRHGSTERNAPIHSRFVVDTAEAAIDAAMAGLGLARVLSYQVHDLVAKGSLMTVLDEDERDPWPVSIVYPSRGLIPKKVRAFLDFATPRLRSRLADRS</sequence>
<evidence type="ECO:0000256" key="3">
    <source>
        <dbReference type="ARBA" id="ARBA00023125"/>
    </source>
</evidence>
<dbReference type="PANTHER" id="PTHR30537">
    <property type="entry name" value="HTH-TYPE TRANSCRIPTIONAL REGULATOR"/>
    <property type="match status" value="1"/>
</dbReference>
<reference evidence="9 10" key="1">
    <citation type="submission" date="2020-02" db="EMBL/GenBank/DDBJ databases">
        <title>Genome sequence of the type strain CCBAU10050 of Rhizobium daejeonense.</title>
        <authorList>
            <person name="Gao J."/>
            <person name="Sun J."/>
        </authorList>
    </citation>
    <scope>NUCLEOTIDE SEQUENCE [LARGE SCALE GENOMIC DNA]</scope>
    <source>
        <strain evidence="9 10">CCBAU10050</strain>
    </source>
</reference>
<proteinExistence type="inferred from homology"/>
<dbReference type="SUPFAM" id="SSF46785">
    <property type="entry name" value="Winged helix' DNA-binding domain"/>
    <property type="match status" value="1"/>
</dbReference>
<dbReference type="InterPro" id="IPR036390">
    <property type="entry name" value="WH_DNA-bd_sf"/>
</dbReference>
<dbReference type="InterPro" id="IPR005119">
    <property type="entry name" value="LysR_subst-bd"/>
</dbReference>
<dbReference type="CDD" id="cd08471">
    <property type="entry name" value="PBP2_CrgA_like_2"/>
    <property type="match status" value="1"/>
</dbReference>
<dbReference type="Gene3D" id="1.10.10.10">
    <property type="entry name" value="Winged helix-like DNA-binding domain superfamily/Winged helix DNA-binding domain"/>
    <property type="match status" value="1"/>
</dbReference>
<evidence type="ECO:0000313" key="10">
    <source>
        <dbReference type="Proteomes" id="UP000477849"/>
    </source>
</evidence>
<gene>
    <name evidence="9" type="ORF">G6N76_23565</name>
</gene>
<dbReference type="Proteomes" id="UP000477849">
    <property type="component" value="Unassembled WGS sequence"/>
</dbReference>
<comment type="function">
    <text evidence="5">Transcriptional regulator of the ttuABCDE tartrate utilization operon.</text>
</comment>